<keyword evidence="5" id="KW-0732">Signal</keyword>
<feature type="domain" description="NarX-like N-terminal" evidence="6">
    <location>
        <begin position="35"/>
        <end position="112"/>
    </location>
</feature>
<feature type="domain" description="NarX-like N-terminal" evidence="6">
    <location>
        <begin position="147"/>
        <end position="230"/>
    </location>
</feature>
<keyword evidence="4" id="KW-0472">Membrane</keyword>
<name>A0A557S3A7_9GAMM</name>
<comment type="caution">
    <text evidence="7">The sequence shown here is derived from an EMBL/GenBank/DDBJ whole genome shotgun (WGS) entry which is preliminary data.</text>
</comment>
<proteinExistence type="predicted"/>
<keyword evidence="8" id="KW-1185">Reference proteome</keyword>
<sequence length="271" mass="30263">MRILMNTKIKAVALFWLATLICLPLAMSNVLAADMASLVNTAGMQRMLTQRITKDYLFLGSQIRAGKAGRQMKGSVALLRSNHDVLKQSVTDSKVSSLLVEVDPLLEKMEKITKAAYVKFSGATMLELSESMLELYQAIVVELEGKQAEKTVAAVNTAGRQRMLSQRIAMFYAAQQAGFQSDTTINQMKQSVDEFESAHKALEVNSLNSEEINRELQGVENVWKTVRPYFAGDAEESFPVTIFVTTDDIMKRMNKVTLLYVKAHWASKPKQ</sequence>
<dbReference type="Pfam" id="PF13675">
    <property type="entry name" value="PilJ"/>
    <property type="match status" value="2"/>
</dbReference>
<dbReference type="InterPro" id="IPR029095">
    <property type="entry name" value="NarX-like_N"/>
</dbReference>
<comment type="subcellular location">
    <subcellularLocation>
        <location evidence="1">Membrane</location>
        <topology evidence="1">Multi-pass membrane protein</topology>
    </subcellularLocation>
</comment>
<evidence type="ECO:0000256" key="2">
    <source>
        <dbReference type="ARBA" id="ARBA00022692"/>
    </source>
</evidence>
<organism evidence="7 8">
    <name type="scientific">Sedimenticola selenatireducens</name>
    <dbReference type="NCBI Taxonomy" id="191960"/>
    <lineage>
        <taxon>Bacteria</taxon>
        <taxon>Pseudomonadati</taxon>
        <taxon>Pseudomonadota</taxon>
        <taxon>Gammaproteobacteria</taxon>
        <taxon>Chromatiales</taxon>
        <taxon>Sedimenticolaceae</taxon>
        <taxon>Sedimenticola</taxon>
    </lineage>
</organism>
<evidence type="ECO:0000259" key="6">
    <source>
        <dbReference type="Pfam" id="PF13675"/>
    </source>
</evidence>
<evidence type="ECO:0000313" key="8">
    <source>
        <dbReference type="Proteomes" id="UP000316649"/>
    </source>
</evidence>
<gene>
    <name evidence="7" type="ORF">FHP88_13475</name>
</gene>
<dbReference type="OrthoDB" id="952521at2"/>
<dbReference type="Proteomes" id="UP000316649">
    <property type="component" value="Unassembled WGS sequence"/>
</dbReference>
<keyword evidence="2" id="KW-0812">Transmembrane</keyword>
<evidence type="ECO:0000256" key="1">
    <source>
        <dbReference type="ARBA" id="ARBA00004141"/>
    </source>
</evidence>
<accession>A0A557S3A7</accession>
<evidence type="ECO:0000256" key="4">
    <source>
        <dbReference type="ARBA" id="ARBA00023136"/>
    </source>
</evidence>
<evidence type="ECO:0000313" key="7">
    <source>
        <dbReference type="EMBL" id="TVO71900.1"/>
    </source>
</evidence>
<keyword evidence="3" id="KW-1133">Transmembrane helix</keyword>
<dbReference type="EMBL" id="VMNH01000018">
    <property type="protein sequence ID" value="TVO71900.1"/>
    <property type="molecule type" value="Genomic_DNA"/>
</dbReference>
<evidence type="ECO:0000256" key="3">
    <source>
        <dbReference type="ARBA" id="ARBA00022989"/>
    </source>
</evidence>
<dbReference type="InterPro" id="IPR042295">
    <property type="entry name" value="NarX-like_N_sf"/>
</dbReference>
<dbReference type="GO" id="GO:0016020">
    <property type="term" value="C:membrane"/>
    <property type="evidence" value="ECO:0007669"/>
    <property type="project" value="UniProtKB-SubCell"/>
</dbReference>
<dbReference type="AlphaFoldDB" id="A0A557S3A7"/>
<feature type="signal peptide" evidence="5">
    <location>
        <begin position="1"/>
        <end position="32"/>
    </location>
</feature>
<feature type="chain" id="PRO_5021713417" description="NarX-like N-terminal domain-containing protein" evidence="5">
    <location>
        <begin position="33"/>
        <end position="271"/>
    </location>
</feature>
<protein>
    <recommendedName>
        <fullName evidence="6">NarX-like N-terminal domain-containing protein</fullName>
    </recommendedName>
</protein>
<evidence type="ECO:0000256" key="5">
    <source>
        <dbReference type="SAM" id="SignalP"/>
    </source>
</evidence>
<reference evidence="7 8" key="1">
    <citation type="submission" date="2019-07" db="EMBL/GenBank/DDBJ databases">
        <title>The pathways for chlorine oxyanion respiration interact through the shared metabolite chlorate.</title>
        <authorList>
            <person name="Barnum T.P."/>
            <person name="Cheng Y."/>
            <person name="Hill K.A."/>
            <person name="Lucas L.N."/>
            <person name="Carlson H.K."/>
            <person name="Coates J.D."/>
        </authorList>
    </citation>
    <scope>NUCLEOTIDE SEQUENCE [LARGE SCALE GENOMIC DNA]</scope>
    <source>
        <strain evidence="7 8">BK-1</strain>
    </source>
</reference>
<dbReference type="Gene3D" id="1.20.120.960">
    <property type="entry name" value="Histidine kinase NarX, sensor domain"/>
    <property type="match status" value="1"/>
</dbReference>